<dbReference type="OrthoDB" id="9112331at2"/>
<gene>
    <name evidence="4" type="ORF">CJ199_10885</name>
</gene>
<dbReference type="InterPro" id="IPR050334">
    <property type="entry name" value="Molybdenum_import_ModC"/>
</dbReference>
<comment type="caution">
    <text evidence="4">The sequence shown here is derived from an EMBL/GenBank/DDBJ whole genome shotgun (WGS) entry which is preliminary data.</text>
</comment>
<evidence type="ECO:0000259" key="3">
    <source>
        <dbReference type="PROSITE" id="PS50893"/>
    </source>
</evidence>
<dbReference type="InterPro" id="IPR003439">
    <property type="entry name" value="ABC_transporter-like_ATP-bd"/>
</dbReference>
<evidence type="ECO:0000313" key="4">
    <source>
        <dbReference type="EMBL" id="PMD04854.1"/>
    </source>
</evidence>
<dbReference type="Gene3D" id="3.40.50.300">
    <property type="entry name" value="P-loop containing nucleotide triphosphate hydrolases"/>
    <property type="match status" value="1"/>
</dbReference>
<dbReference type="EMBL" id="PNHK01000004">
    <property type="protein sequence ID" value="PMD04854.1"/>
    <property type="molecule type" value="Genomic_DNA"/>
</dbReference>
<dbReference type="PROSITE" id="PS00211">
    <property type="entry name" value="ABC_TRANSPORTER_1"/>
    <property type="match status" value="1"/>
</dbReference>
<organism evidence="4 5">
    <name type="scientific">Brevibacterium paucivorans</name>
    <dbReference type="NCBI Taxonomy" id="170994"/>
    <lineage>
        <taxon>Bacteria</taxon>
        <taxon>Bacillati</taxon>
        <taxon>Actinomycetota</taxon>
        <taxon>Actinomycetes</taxon>
        <taxon>Micrococcales</taxon>
        <taxon>Brevibacteriaceae</taxon>
        <taxon>Brevibacterium</taxon>
    </lineage>
</organism>
<sequence length="219" mass="23514">MTLHVAFSLPQRGMDIDLEVPLAGVTAVIGPNGAGKSTTFDVIAGLLPVRGATVRVGQRDFTSAKVPAHKRRIGYVMQDPHMFPHMNVEANVAFGLPRGEKARAIEELKRFHVDDLRARMPSTLSGGQAARVALARALAPRPELLLLDEPFVALDAPARTELRTHLRSLSTPVLLITHDRADIELADHIVVLEAGKVVQVGTTAEVAAQPRGIATELVG</sequence>
<evidence type="ECO:0000256" key="1">
    <source>
        <dbReference type="ARBA" id="ARBA00022741"/>
    </source>
</evidence>
<keyword evidence="1" id="KW-0547">Nucleotide-binding</keyword>
<dbReference type="Pfam" id="PF00005">
    <property type="entry name" value="ABC_tran"/>
    <property type="match status" value="1"/>
</dbReference>
<dbReference type="PROSITE" id="PS50893">
    <property type="entry name" value="ABC_TRANSPORTER_2"/>
    <property type="match status" value="1"/>
</dbReference>
<dbReference type="InterPro" id="IPR027417">
    <property type="entry name" value="P-loop_NTPase"/>
</dbReference>
<keyword evidence="2" id="KW-0067">ATP-binding</keyword>
<name>A0A2N6VL64_9MICO</name>
<dbReference type="InterPro" id="IPR003593">
    <property type="entry name" value="AAA+_ATPase"/>
</dbReference>
<evidence type="ECO:0000256" key="2">
    <source>
        <dbReference type="ARBA" id="ARBA00022840"/>
    </source>
</evidence>
<dbReference type="SMART" id="SM00382">
    <property type="entry name" value="AAA"/>
    <property type="match status" value="1"/>
</dbReference>
<dbReference type="InterPro" id="IPR017871">
    <property type="entry name" value="ABC_transporter-like_CS"/>
</dbReference>
<dbReference type="PANTHER" id="PTHR43514:SF1">
    <property type="entry name" value="SULFATE_THIOSULFATE IMPORT ATP-BINDING PROTEIN CYSA"/>
    <property type="match status" value="1"/>
</dbReference>
<accession>A0A2N6VL64</accession>
<dbReference type="PANTHER" id="PTHR43514">
    <property type="entry name" value="ABC TRANSPORTER I FAMILY MEMBER 10"/>
    <property type="match status" value="1"/>
</dbReference>
<reference evidence="4 5" key="1">
    <citation type="submission" date="2017-09" db="EMBL/GenBank/DDBJ databases">
        <title>Bacterial strain isolated from the female urinary microbiota.</title>
        <authorList>
            <person name="Thomas-White K."/>
            <person name="Kumar N."/>
            <person name="Forster S."/>
            <person name="Putonti C."/>
            <person name="Lawley T."/>
            <person name="Wolfe A.J."/>
        </authorList>
    </citation>
    <scope>NUCLEOTIDE SEQUENCE [LARGE SCALE GENOMIC DNA]</scope>
    <source>
        <strain evidence="4 5">UMB1301</strain>
    </source>
</reference>
<dbReference type="GO" id="GO:0005524">
    <property type="term" value="F:ATP binding"/>
    <property type="evidence" value="ECO:0007669"/>
    <property type="project" value="UniProtKB-KW"/>
</dbReference>
<dbReference type="RefSeq" id="WP_102239492.1">
    <property type="nucleotide sequence ID" value="NZ_PNHK01000004.1"/>
</dbReference>
<dbReference type="AlphaFoldDB" id="A0A2N6VL64"/>
<dbReference type="Proteomes" id="UP000235598">
    <property type="component" value="Unassembled WGS sequence"/>
</dbReference>
<feature type="domain" description="ABC transporter" evidence="3">
    <location>
        <begin position="3"/>
        <end position="219"/>
    </location>
</feature>
<dbReference type="GO" id="GO:0016887">
    <property type="term" value="F:ATP hydrolysis activity"/>
    <property type="evidence" value="ECO:0007669"/>
    <property type="project" value="InterPro"/>
</dbReference>
<proteinExistence type="predicted"/>
<protein>
    <recommendedName>
        <fullName evidence="3">ABC transporter domain-containing protein</fullName>
    </recommendedName>
</protein>
<dbReference type="SUPFAM" id="SSF52540">
    <property type="entry name" value="P-loop containing nucleoside triphosphate hydrolases"/>
    <property type="match status" value="1"/>
</dbReference>
<evidence type="ECO:0000313" key="5">
    <source>
        <dbReference type="Proteomes" id="UP000235598"/>
    </source>
</evidence>